<organism evidence="2 3">
    <name type="scientific">Marinoscillum furvescens DSM 4134</name>
    <dbReference type="NCBI Taxonomy" id="1122208"/>
    <lineage>
        <taxon>Bacteria</taxon>
        <taxon>Pseudomonadati</taxon>
        <taxon>Bacteroidota</taxon>
        <taxon>Cytophagia</taxon>
        <taxon>Cytophagales</taxon>
        <taxon>Reichenbachiellaceae</taxon>
        <taxon>Marinoscillum</taxon>
    </lineage>
</organism>
<dbReference type="InterPro" id="IPR036397">
    <property type="entry name" value="RNaseH_sf"/>
</dbReference>
<reference evidence="2 3" key="1">
    <citation type="submission" date="2018-07" db="EMBL/GenBank/DDBJ databases">
        <title>Genomic Encyclopedia of Type Strains, Phase IV (KMG-IV): sequencing the most valuable type-strain genomes for metagenomic binning, comparative biology and taxonomic classification.</title>
        <authorList>
            <person name="Goeker M."/>
        </authorList>
    </citation>
    <scope>NUCLEOTIDE SEQUENCE [LARGE SCALE GENOMIC DNA]</scope>
    <source>
        <strain evidence="2 3">DSM 4134</strain>
    </source>
</reference>
<evidence type="ECO:0000313" key="2">
    <source>
        <dbReference type="EMBL" id="REE01593.1"/>
    </source>
</evidence>
<proteinExistence type="predicted"/>
<protein>
    <recommendedName>
        <fullName evidence="1">Predicted 3'-5' exonuclease PolB-like domain-containing protein</fullName>
    </recommendedName>
</protein>
<accession>A0A3D9L7V5</accession>
<dbReference type="Gene3D" id="3.30.420.10">
    <property type="entry name" value="Ribonuclease H-like superfamily/Ribonuclease H"/>
    <property type="match status" value="1"/>
</dbReference>
<keyword evidence="3" id="KW-1185">Reference proteome</keyword>
<dbReference type="SUPFAM" id="SSF53098">
    <property type="entry name" value="Ribonuclease H-like"/>
    <property type="match status" value="1"/>
</dbReference>
<sequence length="241" mass="28084">MNYQLRNLLFLDIETVAHTSEYQNLHADLQKHWERKAGFFRNDEGATPEELYGQKAGIYAEFGKVITVAFGILHEDSDRQLALRIKSFSNHDEFHLLSEVKDFLETKFDPENLRMCAHNGKEFDFPYLSRRMLINGIKLPYVLDNSGKKPWEVNFLDTLEMWKFGDRKNYTSLDLLTTIFEIPSSKSDLDGSMVNEVYYHEKDGLERITAYCQRDVIATVQLFLKMKTLPIVPDDKITIVT</sequence>
<dbReference type="RefSeq" id="WP_115866877.1">
    <property type="nucleotide sequence ID" value="NZ_QREG01000003.1"/>
</dbReference>
<dbReference type="Proteomes" id="UP000256779">
    <property type="component" value="Unassembled WGS sequence"/>
</dbReference>
<dbReference type="Pfam" id="PF10108">
    <property type="entry name" value="DNA_pol_B_exo2"/>
    <property type="match status" value="1"/>
</dbReference>
<dbReference type="InterPro" id="IPR019288">
    <property type="entry name" value="3'-5'_exonuclease_PolB-like"/>
</dbReference>
<dbReference type="AlphaFoldDB" id="A0A3D9L7V5"/>
<evidence type="ECO:0000259" key="1">
    <source>
        <dbReference type="Pfam" id="PF10108"/>
    </source>
</evidence>
<name>A0A3D9L7V5_MARFU</name>
<dbReference type="OrthoDB" id="9773351at2"/>
<evidence type="ECO:0000313" key="3">
    <source>
        <dbReference type="Proteomes" id="UP000256779"/>
    </source>
</evidence>
<dbReference type="InterPro" id="IPR012337">
    <property type="entry name" value="RNaseH-like_sf"/>
</dbReference>
<feature type="domain" description="Predicted 3'-5' exonuclease PolB-like" evidence="1">
    <location>
        <begin position="62"/>
        <end position="228"/>
    </location>
</feature>
<dbReference type="GO" id="GO:0003676">
    <property type="term" value="F:nucleic acid binding"/>
    <property type="evidence" value="ECO:0007669"/>
    <property type="project" value="InterPro"/>
</dbReference>
<gene>
    <name evidence="2" type="ORF">C7460_103109</name>
</gene>
<dbReference type="CDD" id="cd05782">
    <property type="entry name" value="DNA_polB_like1_exo"/>
    <property type="match status" value="1"/>
</dbReference>
<comment type="caution">
    <text evidence="2">The sequence shown here is derived from an EMBL/GenBank/DDBJ whole genome shotgun (WGS) entry which is preliminary data.</text>
</comment>
<dbReference type="EMBL" id="QREG01000003">
    <property type="protein sequence ID" value="REE01593.1"/>
    <property type="molecule type" value="Genomic_DNA"/>
</dbReference>